<organism evidence="2 3">
    <name type="scientific">Microbacterium candidum</name>
    <dbReference type="NCBI Taxonomy" id="3041922"/>
    <lineage>
        <taxon>Bacteria</taxon>
        <taxon>Bacillati</taxon>
        <taxon>Actinomycetota</taxon>
        <taxon>Actinomycetes</taxon>
        <taxon>Micrococcales</taxon>
        <taxon>Microbacteriaceae</taxon>
        <taxon>Microbacterium</taxon>
    </lineage>
</organism>
<reference evidence="2 3" key="1">
    <citation type="submission" date="2023-06" db="EMBL/GenBank/DDBJ databases">
        <title>Microbacterium sp. nov., isolated from a waste landfill.</title>
        <authorList>
            <person name="Wen W."/>
        </authorList>
    </citation>
    <scope>NUCLEOTIDE SEQUENCE [LARGE SCALE GENOMIC DNA]</scope>
    <source>
        <strain evidence="2 3">ASV49</strain>
    </source>
</reference>
<sequence length="351" mass="37349">MNFSVRHVLIGLAVAFTAYLSARGLWWAPGSVDHPIGMVASLIAYLVTTWLCLLVEPRGRPQTRDDVPLTAGSRGPVPLPTWAAGLAVVLAAYLPTALTLSAGAASTHAPYVTWYVGGIGALMTIVMVRRRTWWAWAGTAVLAVVSSVWLGPKDALALGLVGSVVWVGVAQLLMRSFDRAARDTTQLQELQAAASSWQAAQAGRRRERRVQVQRALTIAGPVLTRAIEVGGAFGAEDRAEAAIAEGRLRDELRGGRLLDDAVRSALDGARRRGAVVTVYDEGGLDDLSESALAIVRRQLADAVGSAQSGRLFVRTSADTQIAVTVVGRSAGEGGHGEEETVDLWREIARPF</sequence>
<accession>A0ABT7N0Q1</accession>
<protein>
    <submittedName>
        <fullName evidence="2">Uncharacterized protein</fullName>
    </submittedName>
</protein>
<name>A0ABT7N0Q1_9MICO</name>
<keyword evidence="1" id="KW-0472">Membrane</keyword>
<comment type="caution">
    <text evidence="2">The sequence shown here is derived from an EMBL/GenBank/DDBJ whole genome shotgun (WGS) entry which is preliminary data.</text>
</comment>
<keyword evidence="1" id="KW-0812">Transmembrane</keyword>
<feature type="transmembrane region" description="Helical" evidence="1">
    <location>
        <begin position="156"/>
        <end position="174"/>
    </location>
</feature>
<evidence type="ECO:0000256" key="1">
    <source>
        <dbReference type="SAM" id="Phobius"/>
    </source>
</evidence>
<keyword evidence="1" id="KW-1133">Transmembrane helix</keyword>
<evidence type="ECO:0000313" key="2">
    <source>
        <dbReference type="EMBL" id="MDL9980286.1"/>
    </source>
</evidence>
<evidence type="ECO:0000313" key="3">
    <source>
        <dbReference type="Proteomes" id="UP001235064"/>
    </source>
</evidence>
<feature type="transmembrane region" description="Helical" evidence="1">
    <location>
        <begin position="82"/>
        <end position="105"/>
    </location>
</feature>
<dbReference type="EMBL" id="JASXSZ010000004">
    <property type="protein sequence ID" value="MDL9980286.1"/>
    <property type="molecule type" value="Genomic_DNA"/>
</dbReference>
<feature type="transmembrane region" description="Helical" evidence="1">
    <location>
        <begin position="34"/>
        <end position="55"/>
    </location>
</feature>
<feature type="transmembrane region" description="Helical" evidence="1">
    <location>
        <begin position="111"/>
        <end position="128"/>
    </location>
</feature>
<gene>
    <name evidence="2" type="ORF">QSV35_13165</name>
</gene>
<proteinExistence type="predicted"/>
<feature type="transmembrane region" description="Helical" evidence="1">
    <location>
        <begin position="133"/>
        <end position="150"/>
    </location>
</feature>
<keyword evidence="3" id="KW-1185">Reference proteome</keyword>
<dbReference type="Proteomes" id="UP001235064">
    <property type="component" value="Unassembled WGS sequence"/>
</dbReference>
<dbReference type="RefSeq" id="WP_286289243.1">
    <property type="nucleotide sequence ID" value="NZ_JASXSZ010000004.1"/>
</dbReference>